<sequence length="347" mass="39001">APRPYRDYVAWLGEQDLRQAEDYWRHTLQDVQPAEPLSIERHAAGRSEPPGTGGQAEYDFLFGAEETRRLQELAQTRQLTLNTVLQGCWALLVGRYSGSEDVVFGTVASGRPAEIEGIERTVGLFINTLPLRVRMPAQSTVLAWLRELQEQNLRMRQYEYSPLNKVQQWSGLPAGAPLFETLFVFENYPVDKDDEAALRYDLTRSEERINYPLGVVATVPPGQQRLRIVVQYDTARFDPETIERMLGHLGSVCSQLTREPDMRLGDVSVLTDEERRHILRQGNAVPLQRTDETDLDLSALAAGTAGTAEERELLEQLVAEVQGMSPSDLQAQIPHAAPATETSDHHE</sequence>
<organism evidence="2 3">
    <name type="scientific">Streptomyces ardesiacus</name>
    <dbReference type="NCBI Taxonomy" id="285564"/>
    <lineage>
        <taxon>Bacteria</taxon>
        <taxon>Bacillati</taxon>
        <taxon>Actinomycetota</taxon>
        <taxon>Actinomycetes</taxon>
        <taxon>Kitasatosporales</taxon>
        <taxon>Streptomycetaceae</taxon>
        <taxon>Streptomyces</taxon>
    </lineage>
</organism>
<evidence type="ECO:0000313" key="3">
    <source>
        <dbReference type="Proteomes" id="UP001617907"/>
    </source>
</evidence>
<dbReference type="Pfam" id="PF00668">
    <property type="entry name" value="Condensation"/>
    <property type="match status" value="1"/>
</dbReference>
<dbReference type="Gene3D" id="3.30.559.10">
    <property type="entry name" value="Chloramphenicol acetyltransferase-like domain"/>
    <property type="match status" value="1"/>
</dbReference>
<evidence type="ECO:0000259" key="1">
    <source>
        <dbReference type="Pfam" id="PF00668"/>
    </source>
</evidence>
<evidence type="ECO:0000313" key="2">
    <source>
        <dbReference type="EMBL" id="MFJ6041639.1"/>
    </source>
</evidence>
<feature type="domain" description="Condensation" evidence="1">
    <location>
        <begin position="4"/>
        <end position="279"/>
    </location>
</feature>
<name>A0ABW8HLU4_9ACTN</name>
<dbReference type="Gene3D" id="3.30.559.30">
    <property type="entry name" value="Nonribosomal peptide synthetase, condensation domain"/>
    <property type="match status" value="1"/>
</dbReference>
<comment type="caution">
    <text evidence="2">The sequence shown here is derived from an EMBL/GenBank/DDBJ whole genome shotgun (WGS) entry which is preliminary data.</text>
</comment>
<dbReference type="PANTHER" id="PTHR45398:SF1">
    <property type="entry name" value="ENZYME, PUTATIVE (JCVI)-RELATED"/>
    <property type="match status" value="1"/>
</dbReference>
<accession>A0ABW8HLU4</accession>
<feature type="non-terminal residue" evidence="2">
    <location>
        <position position="1"/>
    </location>
</feature>
<dbReference type="RefSeq" id="WP_350892408.1">
    <property type="nucleotide sequence ID" value="NZ_JBEOTR010000059.1"/>
</dbReference>
<dbReference type="InterPro" id="IPR023213">
    <property type="entry name" value="CAT-like_dom_sf"/>
</dbReference>
<protein>
    <submittedName>
        <fullName evidence="2">Condensation domain-containing protein</fullName>
    </submittedName>
</protein>
<proteinExistence type="predicted"/>
<gene>
    <name evidence="2" type="ORF">ACIQFM_36050</name>
</gene>
<dbReference type="PANTHER" id="PTHR45398">
    <property type="match status" value="1"/>
</dbReference>
<dbReference type="EMBL" id="JBIVPC010000043">
    <property type="protein sequence ID" value="MFJ6041639.1"/>
    <property type="molecule type" value="Genomic_DNA"/>
</dbReference>
<dbReference type="InterPro" id="IPR001242">
    <property type="entry name" value="Condensation_dom"/>
</dbReference>
<dbReference type="SUPFAM" id="SSF52777">
    <property type="entry name" value="CoA-dependent acyltransferases"/>
    <property type="match status" value="1"/>
</dbReference>
<reference evidence="2 3" key="1">
    <citation type="submission" date="2024-10" db="EMBL/GenBank/DDBJ databases">
        <title>The Natural Products Discovery Center: Release of the First 8490 Sequenced Strains for Exploring Actinobacteria Biosynthetic Diversity.</title>
        <authorList>
            <person name="Kalkreuter E."/>
            <person name="Kautsar S.A."/>
            <person name="Yang D."/>
            <person name="Bader C.D."/>
            <person name="Teijaro C.N."/>
            <person name="Fluegel L."/>
            <person name="Davis C.M."/>
            <person name="Simpson J.R."/>
            <person name="Lauterbach L."/>
            <person name="Steele A.D."/>
            <person name="Gui C."/>
            <person name="Meng S."/>
            <person name="Li G."/>
            <person name="Viehrig K."/>
            <person name="Ye F."/>
            <person name="Su P."/>
            <person name="Kiefer A.F."/>
            <person name="Nichols A."/>
            <person name="Cepeda A.J."/>
            <person name="Yan W."/>
            <person name="Fan B."/>
            <person name="Jiang Y."/>
            <person name="Adhikari A."/>
            <person name="Zheng C.-J."/>
            <person name="Schuster L."/>
            <person name="Cowan T.M."/>
            <person name="Smanski M.J."/>
            <person name="Chevrette M.G."/>
            <person name="De Carvalho L.P.S."/>
            <person name="Shen B."/>
        </authorList>
    </citation>
    <scope>NUCLEOTIDE SEQUENCE [LARGE SCALE GENOMIC DNA]</scope>
    <source>
        <strain evidence="2 3">NPDC093086</strain>
    </source>
</reference>
<dbReference type="Proteomes" id="UP001617907">
    <property type="component" value="Unassembled WGS sequence"/>
</dbReference>
<keyword evidence="3" id="KW-1185">Reference proteome</keyword>